<evidence type="ECO:0000256" key="1">
    <source>
        <dbReference type="ARBA" id="ARBA00004651"/>
    </source>
</evidence>
<feature type="transmembrane region" description="Helical" evidence="7">
    <location>
        <begin position="61"/>
        <end position="82"/>
    </location>
</feature>
<dbReference type="PANTHER" id="PTHR23513:SF6">
    <property type="entry name" value="MAJOR FACILITATOR SUPERFAMILY ASSOCIATED DOMAIN-CONTAINING PROTEIN"/>
    <property type="match status" value="1"/>
</dbReference>
<evidence type="ECO:0000256" key="4">
    <source>
        <dbReference type="ARBA" id="ARBA00022692"/>
    </source>
</evidence>
<feature type="domain" description="Major facilitator superfamily (MFS) profile" evidence="8">
    <location>
        <begin position="237"/>
        <end position="425"/>
    </location>
</feature>
<dbReference type="Gene3D" id="1.20.1250.20">
    <property type="entry name" value="MFS general substrate transporter like domains"/>
    <property type="match status" value="1"/>
</dbReference>
<feature type="transmembrane region" description="Helical" evidence="7">
    <location>
        <begin position="395"/>
        <end position="412"/>
    </location>
</feature>
<feature type="transmembrane region" description="Helical" evidence="7">
    <location>
        <begin position="305"/>
        <end position="325"/>
    </location>
</feature>
<sequence>MDRVTTPAPPEADRGSTPAVRRDFALLWAGQSTSLLGSGFVVLVLPLLAVSIPGVSAAKAALLPFVMFGPWLFLGLPAGAVVERLPRRTVMLAGDTVQAACYLVIAVLAGLRVLSLAELLALVAVAGCAAVFFQIAYTSFLPVLYSDPALLHRGNARLFVSESVGRSAGPAIAGALVRLAGLAWTVASVVATYSVSVLTLLSVRTRQPAPAEAPRREKGWILRSVRAGLRFVLDHGQLEPMILCGAVYALFLSVVESSLVLYCRQVLGLGVTAVGVVVGAAAAGYPLGNLLSGAVVRRLGPPRTLLAGAVVSVLGLASMPVAGSLGSVPALVAGSVVHAAGEGVFGPTGLTLRQTASPPDFLVRVNSVARFLTWGVVPLGSLLAAAVIALAGLPAALWVGGLGTALCLPVLFRRGIRTAVLTGTG</sequence>
<dbReference type="SUPFAM" id="SSF103473">
    <property type="entry name" value="MFS general substrate transporter"/>
    <property type="match status" value="1"/>
</dbReference>
<evidence type="ECO:0000313" key="9">
    <source>
        <dbReference type="EMBL" id="MBM9503201.1"/>
    </source>
</evidence>
<feature type="transmembrane region" description="Helical" evidence="7">
    <location>
        <begin position="119"/>
        <end position="145"/>
    </location>
</feature>
<name>A0ABS2TL16_9ACTN</name>
<evidence type="ECO:0000256" key="3">
    <source>
        <dbReference type="ARBA" id="ARBA00022475"/>
    </source>
</evidence>
<keyword evidence="6 7" id="KW-0472">Membrane</keyword>
<feature type="transmembrane region" description="Helical" evidence="7">
    <location>
        <begin position="24"/>
        <end position="49"/>
    </location>
</feature>
<dbReference type="Pfam" id="PF05977">
    <property type="entry name" value="MFS_3"/>
    <property type="match status" value="1"/>
</dbReference>
<gene>
    <name evidence="9" type="ORF">ITX44_01395</name>
</gene>
<evidence type="ECO:0000256" key="5">
    <source>
        <dbReference type="ARBA" id="ARBA00022989"/>
    </source>
</evidence>
<evidence type="ECO:0000256" key="2">
    <source>
        <dbReference type="ARBA" id="ARBA00022448"/>
    </source>
</evidence>
<keyword evidence="5 7" id="KW-1133">Transmembrane helix</keyword>
<evidence type="ECO:0000256" key="7">
    <source>
        <dbReference type="SAM" id="Phobius"/>
    </source>
</evidence>
<feature type="transmembrane region" description="Helical" evidence="7">
    <location>
        <begin position="371"/>
        <end position="389"/>
    </location>
</feature>
<evidence type="ECO:0000259" key="8">
    <source>
        <dbReference type="PROSITE" id="PS50850"/>
    </source>
</evidence>
<evidence type="ECO:0000256" key="6">
    <source>
        <dbReference type="ARBA" id="ARBA00023136"/>
    </source>
</evidence>
<keyword evidence="10" id="KW-1185">Reference proteome</keyword>
<dbReference type="InterPro" id="IPR020846">
    <property type="entry name" value="MFS_dom"/>
</dbReference>
<feature type="transmembrane region" description="Helical" evidence="7">
    <location>
        <begin position="176"/>
        <end position="201"/>
    </location>
</feature>
<dbReference type="RefSeq" id="WP_205355072.1">
    <property type="nucleotide sequence ID" value="NZ_JADKYB010000001.1"/>
</dbReference>
<dbReference type="CDD" id="cd06173">
    <property type="entry name" value="MFS_MefA_like"/>
    <property type="match status" value="1"/>
</dbReference>
<feature type="transmembrane region" description="Helical" evidence="7">
    <location>
        <begin position="266"/>
        <end position="285"/>
    </location>
</feature>
<comment type="caution">
    <text evidence="9">The sequence shown here is derived from an EMBL/GenBank/DDBJ whole genome shotgun (WGS) entry which is preliminary data.</text>
</comment>
<dbReference type="EMBL" id="JADKYB010000001">
    <property type="protein sequence ID" value="MBM9503201.1"/>
    <property type="molecule type" value="Genomic_DNA"/>
</dbReference>
<keyword evidence="3" id="KW-1003">Cell membrane</keyword>
<keyword evidence="2" id="KW-0813">Transport</keyword>
<protein>
    <submittedName>
        <fullName evidence="9">MFS transporter</fullName>
    </submittedName>
</protein>
<accession>A0ABS2TL16</accession>
<feature type="transmembrane region" description="Helical" evidence="7">
    <location>
        <begin position="89"/>
        <end position="113"/>
    </location>
</feature>
<dbReference type="PROSITE" id="PS50850">
    <property type="entry name" value="MFS"/>
    <property type="match status" value="1"/>
</dbReference>
<dbReference type="InterPro" id="IPR036259">
    <property type="entry name" value="MFS_trans_sf"/>
</dbReference>
<keyword evidence="4 7" id="KW-0812">Transmembrane</keyword>
<reference evidence="9 10" key="1">
    <citation type="submission" date="2021-01" db="EMBL/GenBank/DDBJ databases">
        <title>Streptomyces acididurans sp. nov., isolated from a peat swamp forest soil.</title>
        <authorList>
            <person name="Chantavorakit T."/>
            <person name="Duangmal K."/>
        </authorList>
    </citation>
    <scope>NUCLEOTIDE SEQUENCE [LARGE SCALE GENOMIC DNA]</scope>
    <source>
        <strain evidence="9 10">KK5PA1</strain>
    </source>
</reference>
<dbReference type="InterPro" id="IPR010290">
    <property type="entry name" value="TM_effector"/>
</dbReference>
<dbReference type="Proteomes" id="UP000749040">
    <property type="component" value="Unassembled WGS sequence"/>
</dbReference>
<proteinExistence type="predicted"/>
<organism evidence="9 10">
    <name type="scientific">Actinacidiphila acididurans</name>
    <dbReference type="NCBI Taxonomy" id="2784346"/>
    <lineage>
        <taxon>Bacteria</taxon>
        <taxon>Bacillati</taxon>
        <taxon>Actinomycetota</taxon>
        <taxon>Actinomycetes</taxon>
        <taxon>Kitasatosporales</taxon>
        <taxon>Streptomycetaceae</taxon>
        <taxon>Actinacidiphila</taxon>
    </lineage>
</organism>
<comment type="subcellular location">
    <subcellularLocation>
        <location evidence="1">Cell membrane</location>
        <topology evidence="1">Multi-pass membrane protein</topology>
    </subcellularLocation>
</comment>
<evidence type="ECO:0000313" key="10">
    <source>
        <dbReference type="Proteomes" id="UP000749040"/>
    </source>
</evidence>
<dbReference type="PANTHER" id="PTHR23513">
    <property type="entry name" value="INTEGRAL MEMBRANE EFFLUX PROTEIN-RELATED"/>
    <property type="match status" value="1"/>
</dbReference>